<keyword evidence="1" id="KW-0472">Membrane</keyword>
<keyword evidence="4" id="KW-1185">Reference proteome</keyword>
<feature type="domain" description="Fatty acid desaturase" evidence="2">
    <location>
        <begin position="708"/>
        <end position="942"/>
    </location>
</feature>
<dbReference type="PANTHER" id="PTHR12879:SF8">
    <property type="entry name" value="SPHINGOLIPID DELTA(4)-DESATURASE DES1"/>
    <property type="match status" value="1"/>
</dbReference>
<feature type="transmembrane region" description="Helical" evidence="1">
    <location>
        <begin position="703"/>
        <end position="725"/>
    </location>
</feature>
<dbReference type="GO" id="GO:0016020">
    <property type="term" value="C:membrane"/>
    <property type="evidence" value="ECO:0007669"/>
    <property type="project" value="GOC"/>
</dbReference>
<evidence type="ECO:0000256" key="1">
    <source>
        <dbReference type="SAM" id="Phobius"/>
    </source>
</evidence>
<keyword evidence="1" id="KW-0812">Transmembrane</keyword>
<evidence type="ECO:0000313" key="4">
    <source>
        <dbReference type="Proteomes" id="UP001165082"/>
    </source>
</evidence>
<keyword evidence="1" id="KW-1133">Transmembrane helix</keyword>
<feature type="transmembrane region" description="Helical" evidence="1">
    <location>
        <begin position="856"/>
        <end position="880"/>
    </location>
</feature>
<feature type="transmembrane region" description="Helical" evidence="1">
    <location>
        <begin position="796"/>
        <end position="820"/>
    </location>
</feature>
<feature type="transmembrane region" description="Helical" evidence="1">
    <location>
        <begin position="153"/>
        <end position="173"/>
    </location>
</feature>
<protein>
    <recommendedName>
        <fullName evidence="2">Fatty acid desaturase domain-containing protein</fullName>
    </recommendedName>
</protein>
<dbReference type="OrthoDB" id="200948at2759"/>
<comment type="caution">
    <text evidence="3">The sequence shown here is derived from an EMBL/GenBank/DDBJ whole genome shotgun (WGS) entry which is preliminary data.</text>
</comment>
<accession>A0A9W7EAZ5</accession>
<evidence type="ECO:0000259" key="2">
    <source>
        <dbReference type="Pfam" id="PF00487"/>
    </source>
</evidence>
<sequence>MALIEAQDMRKRRSSVQSTHTEYVAESLEVPHSLLLLNKVCRFWCIGSTSPQQSTARVIVAKLVIAAIEIGLLLVVNDARINGGVSFIVQFAVIIVQIITVMGWILARRHLNFDNILKTRWRTLKLLEQAGRPDLCKKVDDEAILSVAKDRGIISPIVCMLVMIPAALFYIGNGNTTRAVIYLILFFLHNLIDDMCCIAFEMTCKLHSLQIQLYYDNLSLAFSDLAKATTFEEERRNSVISENDSRDLNEEARDSAPIPATPISIATLSKTAEFFDQSWVLNMSVAFIDICKTLRYTTERMAKFVAFYNIMFLFVMGLFGLSMLVKDVTLEGLLICLLLLLFVIQSMMIPIETNKILRKVRSLSWDCYGELVSHSLLFTGQDEDLEAGSGARYQQICNSAKHCLNIIQTSKEGIKIGDIEYSMDLVAKILSIVFSATVVILKTGDLTPLANLMGGDEWSGTNMTAVSSTSSTSWLSSTVRTFKILENLVPVHPTMHPPVSPDAQRYLHFCRQCMEEVKGSDYIKALKVEKAQRALEDAKKGEDGGEALVVDEEDDILANDDGDTRIVPLPKAGLGGETSAAPVYREDPYAALTLISKIDRIILTCWVLSKGGPSRQSKMEEMCKSHFEERQEAKFLLTFLQPSAAKWHTTRRANMLREHTKEIRELHAKSDTLITILTTLGISFGQIFLATRVVGRHGFAFDTLLAGTVGAFFAFGFQALNHILMHSRVTSVALKKGLALVASSCSPLPWFSYYMSEGHKRHHMNAGTESDIDREALFWIWEGVPHRSLDNFLGSLLWVSLAALFLPLAYMYSLFFCFYYAPSKNYVEMAHFLTESVTTLLTMAFTWRANPCFSSLWYLVLSGAFSMGFLAHPYLGFWILQHLCVLDPSSPSSSQPTVSYYGSRAWNWLNFNILYHVEHHDYSKLPWHLAGSLRDLAPEFYGRLRHCDSISGLILFWLKARGKKMDFCCEHLFGHDYTSSYG</sequence>
<name>A0A9W7EAZ5_9STRA</name>
<dbReference type="Proteomes" id="UP001165082">
    <property type="component" value="Unassembled WGS sequence"/>
</dbReference>
<feature type="transmembrane region" description="Helical" evidence="1">
    <location>
        <begin position="58"/>
        <end position="76"/>
    </location>
</feature>
<feature type="transmembrane region" description="Helical" evidence="1">
    <location>
        <begin position="88"/>
        <end position="107"/>
    </location>
</feature>
<feature type="transmembrane region" description="Helical" evidence="1">
    <location>
        <begin position="737"/>
        <end position="755"/>
    </location>
</feature>
<dbReference type="GO" id="GO:0042284">
    <property type="term" value="F:sphingolipid delta-4 desaturase activity"/>
    <property type="evidence" value="ECO:0007669"/>
    <property type="project" value="TreeGrafter"/>
</dbReference>
<evidence type="ECO:0000313" key="3">
    <source>
        <dbReference type="EMBL" id="GMH69478.1"/>
    </source>
</evidence>
<feature type="transmembrane region" description="Helical" evidence="1">
    <location>
        <begin position="304"/>
        <end position="324"/>
    </location>
</feature>
<dbReference type="EMBL" id="BRXZ01004153">
    <property type="protein sequence ID" value="GMH69478.1"/>
    <property type="molecule type" value="Genomic_DNA"/>
</dbReference>
<dbReference type="PANTHER" id="PTHR12879">
    <property type="entry name" value="SPHINGOLIPID DELTA 4 DESATURASE/C-4 HYDROXYLASE PROTEIN DES2"/>
    <property type="match status" value="1"/>
</dbReference>
<dbReference type="AlphaFoldDB" id="A0A9W7EAZ5"/>
<dbReference type="Pfam" id="PF00487">
    <property type="entry name" value="FA_desaturase"/>
    <property type="match status" value="1"/>
</dbReference>
<dbReference type="InterPro" id="IPR005804">
    <property type="entry name" value="FA_desaturase_dom"/>
</dbReference>
<feature type="transmembrane region" description="Helical" evidence="1">
    <location>
        <begin position="330"/>
        <end position="351"/>
    </location>
</feature>
<proteinExistence type="predicted"/>
<reference evidence="3" key="1">
    <citation type="submission" date="2022-07" db="EMBL/GenBank/DDBJ databases">
        <title>Genome analysis of Parmales, a sister group of diatoms, reveals the evolutionary specialization of diatoms from phago-mixotrophs to photoautotrophs.</title>
        <authorList>
            <person name="Ban H."/>
            <person name="Sato S."/>
            <person name="Yoshikawa S."/>
            <person name="Kazumasa Y."/>
            <person name="Nakamura Y."/>
            <person name="Ichinomiya M."/>
            <person name="Saitoh K."/>
            <person name="Sato N."/>
            <person name="Blanc-Mathieu R."/>
            <person name="Endo H."/>
            <person name="Kuwata A."/>
            <person name="Ogata H."/>
        </authorList>
    </citation>
    <scope>NUCLEOTIDE SEQUENCE</scope>
</reference>
<gene>
    <name evidence="3" type="ORF">TrRE_jg7693</name>
</gene>
<feature type="transmembrane region" description="Helical" evidence="1">
    <location>
        <begin position="673"/>
        <end position="691"/>
    </location>
</feature>
<dbReference type="GO" id="GO:0046513">
    <property type="term" value="P:ceramide biosynthetic process"/>
    <property type="evidence" value="ECO:0007669"/>
    <property type="project" value="TreeGrafter"/>
</dbReference>
<organism evidence="3 4">
    <name type="scientific">Triparma retinervis</name>
    <dbReference type="NCBI Taxonomy" id="2557542"/>
    <lineage>
        <taxon>Eukaryota</taxon>
        <taxon>Sar</taxon>
        <taxon>Stramenopiles</taxon>
        <taxon>Ochrophyta</taxon>
        <taxon>Bolidophyceae</taxon>
        <taxon>Parmales</taxon>
        <taxon>Triparmaceae</taxon>
        <taxon>Triparma</taxon>
    </lineage>
</organism>